<reference evidence="2" key="1">
    <citation type="journal article" date="2019" name="bioRxiv">
        <title>Genomics, evolutionary history and diagnostics of the Alternaria alternata species group including apple and Asian pear pathotypes.</title>
        <authorList>
            <person name="Armitage A.D."/>
            <person name="Cockerton H.M."/>
            <person name="Sreenivasaprasad S."/>
            <person name="Woodhall J.W."/>
            <person name="Lane C.R."/>
            <person name="Harrison R.J."/>
            <person name="Clarkson J.P."/>
        </authorList>
    </citation>
    <scope>NUCLEOTIDE SEQUENCE [LARGE SCALE GENOMIC DNA]</scope>
    <source>
        <strain evidence="2">FERA 1177</strain>
    </source>
</reference>
<evidence type="ECO:0000313" key="1">
    <source>
        <dbReference type="EMBL" id="RYN79664.1"/>
    </source>
</evidence>
<evidence type="ECO:0000313" key="2">
    <source>
        <dbReference type="Proteomes" id="UP000291422"/>
    </source>
</evidence>
<dbReference type="AlphaFoldDB" id="A0A4Q4NMI9"/>
<dbReference type="Proteomes" id="UP000291422">
    <property type="component" value="Unassembled WGS sequence"/>
</dbReference>
<comment type="caution">
    <text evidence="1">The sequence shown here is derived from an EMBL/GenBank/DDBJ whole genome shotgun (WGS) entry which is preliminary data.</text>
</comment>
<organism evidence="1 2">
    <name type="scientific">Alternaria alternata</name>
    <name type="common">Alternaria rot fungus</name>
    <name type="synonym">Torula alternata</name>
    <dbReference type="NCBI Taxonomy" id="5599"/>
    <lineage>
        <taxon>Eukaryota</taxon>
        <taxon>Fungi</taxon>
        <taxon>Dikarya</taxon>
        <taxon>Ascomycota</taxon>
        <taxon>Pezizomycotina</taxon>
        <taxon>Dothideomycetes</taxon>
        <taxon>Pleosporomycetidae</taxon>
        <taxon>Pleosporales</taxon>
        <taxon>Pleosporineae</taxon>
        <taxon>Pleosporaceae</taxon>
        <taxon>Alternaria</taxon>
        <taxon>Alternaria sect. Alternaria</taxon>
        <taxon>Alternaria alternata complex</taxon>
    </lineage>
</organism>
<protein>
    <submittedName>
        <fullName evidence="1">Uncharacterized protein</fullName>
    </submittedName>
</protein>
<dbReference type="EMBL" id="PDXD01000005">
    <property type="protein sequence ID" value="RYN79664.1"/>
    <property type="molecule type" value="Genomic_DNA"/>
</dbReference>
<sequence>MAITVEFKLNTQAGRSDPNYRDVVATNGSVTKKKLESQSWAELPYAHKIEAMLKPHAFCHAPDTL</sequence>
<proteinExistence type="predicted"/>
<accession>A0A4Q4NMI9</accession>
<name>A0A4Q4NMI9_ALTAL</name>
<gene>
    <name evidence="1" type="ORF">AA0117_g3680</name>
</gene>